<evidence type="ECO:0000313" key="1">
    <source>
        <dbReference type="EMBL" id="CAD9497397.1"/>
    </source>
</evidence>
<dbReference type="GO" id="GO:0003723">
    <property type="term" value="F:RNA binding"/>
    <property type="evidence" value="ECO:0007669"/>
    <property type="project" value="InterPro"/>
</dbReference>
<dbReference type="InterPro" id="IPR036388">
    <property type="entry name" value="WH-like_DNA-bd_sf"/>
</dbReference>
<name>A0A7S2HQT9_9DINO</name>
<evidence type="ECO:0008006" key="2">
    <source>
        <dbReference type="Google" id="ProtNLM"/>
    </source>
</evidence>
<dbReference type="EMBL" id="HBGQ01075891">
    <property type="protein sequence ID" value="CAD9497397.1"/>
    <property type="molecule type" value="Transcribed_RNA"/>
</dbReference>
<dbReference type="GO" id="GO:0006368">
    <property type="term" value="P:transcription elongation by RNA polymerase II"/>
    <property type="evidence" value="ECO:0007669"/>
    <property type="project" value="TreeGrafter"/>
</dbReference>
<dbReference type="GO" id="GO:0070390">
    <property type="term" value="C:transcription export complex 2"/>
    <property type="evidence" value="ECO:0007669"/>
    <property type="project" value="TreeGrafter"/>
</dbReference>
<accession>A0A7S2HQT9</accession>
<dbReference type="GO" id="GO:0016973">
    <property type="term" value="P:poly(A)+ mRNA export from nucleus"/>
    <property type="evidence" value="ECO:0007669"/>
    <property type="project" value="TreeGrafter"/>
</dbReference>
<organism evidence="1">
    <name type="scientific">Alexandrium andersonii</name>
    <dbReference type="NCBI Taxonomy" id="327968"/>
    <lineage>
        <taxon>Eukaryota</taxon>
        <taxon>Sar</taxon>
        <taxon>Alveolata</taxon>
        <taxon>Dinophyceae</taxon>
        <taxon>Gonyaulacales</taxon>
        <taxon>Pyrocystaceae</taxon>
        <taxon>Alexandrium</taxon>
    </lineage>
</organism>
<reference evidence="1" key="1">
    <citation type="submission" date="2021-01" db="EMBL/GenBank/DDBJ databases">
        <authorList>
            <person name="Corre E."/>
            <person name="Pelletier E."/>
            <person name="Niang G."/>
            <person name="Scheremetjew M."/>
            <person name="Finn R."/>
            <person name="Kale V."/>
            <person name="Holt S."/>
            <person name="Cochrane G."/>
            <person name="Meng A."/>
            <person name="Brown T."/>
            <person name="Cohen L."/>
        </authorList>
    </citation>
    <scope>NUCLEOTIDE SEQUENCE</scope>
    <source>
        <strain evidence="1">CCMP2222</strain>
    </source>
</reference>
<dbReference type="InterPro" id="IPR045114">
    <property type="entry name" value="Csn12-like"/>
</dbReference>
<sequence length="415" mass="47287">MWRSCHSSWAAMVAGSPSLSSLCASFRRLVDREDGAAIVKLLDPSRAPVEELQNEGLVQDLCTRSGGEVYGEALSLYLLCLNARASGQAVRELELACTCLKTWVQRYIECEGSGLWMTPTIIFLSAVARRVASQLDQTKKSEANSDAYLKKLVEIHRELFQKLNKERTKRAGHVWVCCELLRAYFKLGQISQCSFLLNAVSQSLNKDGFNPMDLPKAISVTFYFYWGKHCVFDHNLRDADERLTWAFDHCPPQSKVNRRKILLYLVPCKLRLGVLPTQALLQAHDLVMFIDIVRAIREGNAKLFTEKMEEHAADFIKMGTYLLMMKLKFMVLRNLCKSVHHEVRRRLGENAAHKLDLAPFEQVFAWQDGCDVDETACLLSNLIYQGAVKGYLSHEHRKLVFAKDLPFPPPSKWRT</sequence>
<dbReference type="PANTHER" id="PTHR12732:SF0">
    <property type="entry name" value="PCI DOMAIN-CONTAINING PROTEIN 2"/>
    <property type="match status" value="1"/>
</dbReference>
<dbReference type="GO" id="GO:0003690">
    <property type="term" value="F:double-stranded DNA binding"/>
    <property type="evidence" value="ECO:0007669"/>
    <property type="project" value="InterPro"/>
</dbReference>
<dbReference type="SMART" id="SM00753">
    <property type="entry name" value="PAM"/>
    <property type="match status" value="1"/>
</dbReference>
<dbReference type="AlphaFoldDB" id="A0A7S2HQT9"/>
<proteinExistence type="predicted"/>
<gene>
    <name evidence="1" type="ORF">AAND1436_LOCUS36314</name>
</gene>
<protein>
    <recommendedName>
        <fullName evidence="2">PCI domain-containing protein</fullName>
    </recommendedName>
</protein>
<dbReference type="PANTHER" id="PTHR12732">
    <property type="entry name" value="UNCHARACTERIZED PROTEASOME COMPONENT REGION PCI-CONTAINING"/>
    <property type="match status" value="1"/>
</dbReference>
<dbReference type="GO" id="GO:0000973">
    <property type="term" value="P:post-transcriptional tethering of RNA polymerase II gene DNA at nuclear periphery"/>
    <property type="evidence" value="ECO:0007669"/>
    <property type="project" value="TreeGrafter"/>
</dbReference>
<dbReference type="Gene3D" id="1.10.10.10">
    <property type="entry name" value="Winged helix-like DNA-binding domain superfamily/Winged helix DNA-binding domain"/>
    <property type="match status" value="1"/>
</dbReference>